<keyword evidence="1" id="KW-0472">Membrane</keyword>
<dbReference type="STRING" id="694429.Pyrfu_1424"/>
<protein>
    <submittedName>
        <fullName evidence="2">Uncharacterized protein</fullName>
    </submittedName>
</protein>
<dbReference type="KEGG" id="pfm:Pyrfu_1424"/>
<gene>
    <name evidence="2" type="ordered locus">Pyrfu_1424</name>
</gene>
<evidence type="ECO:0000313" key="3">
    <source>
        <dbReference type="Proteomes" id="UP000001037"/>
    </source>
</evidence>
<keyword evidence="1" id="KW-0812">Transmembrane</keyword>
<proteinExistence type="predicted"/>
<name>G0EH58_PYRF1</name>
<keyword evidence="1" id="KW-1133">Transmembrane helix</keyword>
<evidence type="ECO:0000313" key="2">
    <source>
        <dbReference type="EMBL" id="AEM39282.1"/>
    </source>
</evidence>
<organism evidence="2 3">
    <name type="scientific">Pyrolobus fumarii (strain DSM 11204 / 1A)</name>
    <dbReference type="NCBI Taxonomy" id="694429"/>
    <lineage>
        <taxon>Archaea</taxon>
        <taxon>Thermoproteota</taxon>
        <taxon>Thermoprotei</taxon>
        <taxon>Desulfurococcales</taxon>
        <taxon>Pyrodictiaceae</taxon>
        <taxon>Pyrolobus</taxon>
    </lineage>
</organism>
<feature type="transmembrane region" description="Helical" evidence="1">
    <location>
        <begin position="21"/>
        <end position="54"/>
    </location>
</feature>
<dbReference type="Proteomes" id="UP000001037">
    <property type="component" value="Chromosome"/>
</dbReference>
<dbReference type="AlphaFoldDB" id="G0EH58"/>
<dbReference type="EMBL" id="CP002838">
    <property type="protein sequence ID" value="AEM39282.1"/>
    <property type="molecule type" value="Genomic_DNA"/>
</dbReference>
<dbReference type="HOGENOM" id="CLU_812857_0_0_2"/>
<dbReference type="InParanoid" id="G0EH58"/>
<accession>G0EH58</accession>
<evidence type="ECO:0000256" key="1">
    <source>
        <dbReference type="SAM" id="Phobius"/>
    </source>
</evidence>
<sequence length="341" mass="36934">MILWIRVAGVVLRLRKRLWRACLSFTPCMVIVYNLGPLIVGFMGGLAGALLPLLVVEAAAPDAVKHAMTVLANAAAGASAGIAAATARRPARVVIRGLEALRVGASSIRVEALAVNESNVTSRDVTVYTSGFKFEGFNWVLTAIEERGVNNLFLVDIEGEECCICPGCSLEGVELGRYRVKTIVRAPTHGLRVRGVRATTMPPRSLLEAPLVEVEVMDLRGCDAWLDCSTVRRCGFRDILESVDSIVLARVLSGGEALAILAAPVDTAWMGSIRLVVEVTGDPVPSDQVEVDVYVNIERADSAEWLVKLRATTEEGLRVERWFHLHALRCVRESALPAALR</sequence>
<reference evidence="2 3" key="1">
    <citation type="journal article" date="2011" name="Stand. Genomic Sci.">
        <title>Complete genome sequence of the hyperthermophilic chemolithoautotroph Pyrolobus fumarii type strain (1A).</title>
        <authorList>
            <person name="Anderson I."/>
            <person name="Goker M."/>
            <person name="Nolan M."/>
            <person name="Lucas S."/>
            <person name="Hammon N."/>
            <person name="Deshpande S."/>
            <person name="Cheng J.F."/>
            <person name="Tapia R."/>
            <person name="Han C."/>
            <person name="Goodwin L."/>
            <person name="Pitluck S."/>
            <person name="Huntemann M."/>
            <person name="Liolios K."/>
            <person name="Ivanova N."/>
            <person name="Pagani I."/>
            <person name="Mavromatis K."/>
            <person name="Ovchinikova G."/>
            <person name="Pati A."/>
            <person name="Chen A."/>
            <person name="Palaniappan K."/>
            <person name="Land M."/>
            <person name="Hauser L."/>
            <person name="Brambilla E.M."/>
            <person name="Huber H."/>
            <person name="Yasawong M."/>
            <person name="Rohde M."/>
            <person name="Spring S."/>
            <person name="Abt B."/>
            <person name="Sikorski J."/>
            <person name="Wirth R."/>
            <person name="Detter J.C."/>
            <person name="Woyke T."/>
            <person name="Bristow J."/>
            <person name="Eisen J.A."/>
            <person name="Markowitz V."/>
            <person name="Hugenholtz P."/>
            <person name="Kyrpides N.C."/>
            <person name="Klenk H.P."/>
            <person name="Lapidus A."/>
        </authorList>
    </citation>
    <scope>NUCLEOTIDE SEQUENCE [LARGE SCALE GENOMIC DNA]</scope>
    <source>
        <strain evidence="3">DSM 11204 / 1A</strain>
    </source>
</reference>
<keyword evidence="3" id="KW-1185">Reference proteome</keyword>